<dbReference type="AlphaFoldDB" id="A0A126T1S4"/>
<keyword evidence="2" id="KW-1185">Reference proteome</keyword>
<accession>A0A126T1S4</accession>
<evidence type="ECO:0000313" key="2">
    <source>
        <dbReference type="Proteomes" id="UP000030512"/>
    </source>
</evidence>
<dbReference type="RefSeq" id="WP_036274345.1">
    <property type="nucleotide sequence ID" value="NZ_CP014476.1"/>
</dbReference>
<sequence>MAIIYVYFRVADSFPTSSSGDGFDSGMWGLCGLNPAKFTGLTPHLELAGSVLFATLLGKPASLPER</sequence>
<reference evidence="1 2" key="1">
    <citation type="journal article" date="2015" name="Environ. Microbiol.">
        <title>Methane oxidation coupled to nitrate reduction under hypoxia by the Gammaproteobacterium Methylomonas denitrificans, sp. nov. type strain FJG1.</title>
        <authorList>
            <person name="Kits K.D."/>
            <person name="Klotz M.G."/>
            <person name="Stein L.Y."/>
        </authorList>
    </citation>
    <scope>NUCLEOTIDE SEQUENCE [LARGE SCALE GENOMIC DNA]</scope>
    <source>
        <strain evidence="1 2">FJG1</strain>
    </source>
</reference>
<protein>
    <submittedName>
        <fullName evidence="1">Uncharacterized protein</fullName>
    </submittedName>
</protein>
<evidence type="ECO:0000313" key="1">
    <source>
        <dbReference type="EMBL" id="AMK76033.1"/>
    </source>
</evidence>
<dbReference type="EMBL" id="CP014476">
    <property type="protein sequence ID" value="AMK76033.1"/>
    <property type="molecule type" value="Genomic_DNA"/>
</dbReference>
<dbReference type="OrthoDB" id="9964731at2"/>
<organism evidence="1 2">
    <name type="scientific">Methylomonas denitrificans</name>
    <dbReference type="NCBI Taxonomy" id="1538553"/>
    <lineage>
        <taxon>Bacteria</taxon>
        <taxon>Pseudomonadati</taxon>
        <taxon>Pseudomonadota</taxon>
        <taxon>Gammaproteobacteria</taxon>
        <taxon>Methylococcales</taxon>
        <taxon>Methylococcaceae</taxon>
        <taxon>Methylomonas</taxon>
    </lineage>
</organism>
<proteinExistence type="predicted"/>
<dbReference type="KEGG" id="mdn:JT25_005925"/>
<gene>
    <name evidence="1" type="ORF">JT25_005925</name>
</gene>
<dbReference type="Proteomes" id="UP000030512">
    <property type="component" value="Chromosome"/>
</dbReference>
<dbReference type="STRING" id="1538553.JT25_005925"/>
<name>A0A126T1S4_9GAMM</name>